<gene>
    <name evidence="7" type="ORF">C6P40_000757</name>
</gene>
<evidence type="ECO:0000256" key="3">
    <source>
        <dbReference type="ARBA" id="ARBA00022763"/>
    </source>
</evidence>
<sequence>MFDSITKNITNPDISLNPSSDETTLNTSEYLSTTNNSILDSEQSFVAQQNLYGSIKPSPTKLEHNVLELPKLQEKLTLPKQRKRTNSMDATYYKIGGDNLNNIKRGNKRPSTCGKEGLRNFSTPLPQKIESINDYDIPYLTPDISSTVDDTRSSLFDTPVTNNTKLSSPLSVRVFSTPLADLRSSSTVKTAVQIKLNQLSSKEYNDEYERQLQRDILKYQSEINKMKKIKKYRDSKEDQKLDQLIEKWRDIAEKGSNFLFNEAKLKIERMGGIEEFRKKQKRSKLRKMKFEFDESLLYKIEEYMESDEYKNIEGYEKEEIISRKKELEKISEQIENGQIPGENNQNDDSSSENDEFTMEELYKQLGLDYKIVYGS</sequence>
<evidence type="ECO:0000256" key="6">
    <source>
        <dbReference type="SAM" id="MobiDB-lite"/>
    </source>
</evidence>
<evidence type="ECO:0008006" key="9">
    <source>
        <dbReference type="Google" id="ProtNLM"/>
    </source>
</evidence>
<keyword evidence="8" id="KW-1185">Reference proteome</keyword>
<evidence type="ECO:0000313" key="8">
    <source>
        <dbReference type="Proteomes" id="UP000697127"/>
    </source>
</evidence>
<organism evidence="7 8">
    <name type="scientific">Pichia californica</name>
    <dbReference type="NCBI Taxonomy" id="460514"/>
    <lineage>
        <taxon>Eukaryota</taxon>
        <taxon>Fungi</taxon>
        <taxon>Dikarya</taxon>
        <taxon>Ascomycota</taxon>
        <taxon>Saccharomycotina</taxon>
        <taxon>Pichiomycetes</taxon>
        <taxon>Pichiales</taxon>
        <taxon>Pichiaceae</taxon>
        <taxon>Pichia</taxon>
    </lineage>
</organism>
<dbReference type="Proteomes" id="UP000697127">
    <property type="component" value="Unassembled WGS sequence"/>
</dbReference>
<feature type="region of interest" description="Disordered" evidence="6">
    <location>
        <begin position="101"/>
        <end position="120"/>
    </location>
</feature>
<dbReference type="Pfam" id="PF10376">
    <property type="entry name" value="Mei5"/>
    <property type="match status" value="1"/>
</dbReference>
<comment type="similarity">
    <text evidence="2">Belongs to the SFR1/MEI5 family.</text>
</comment>
<feature type="region of interest" description="Disordered" evidence="6">
    <location>
        <begin position="1"/>
        <end position="23"/>
    </location>
</feature>
<dbReference type="GO" id="GO:0005634">
    <property type="term" value="C:nucleus"/>
    <property type="evidence" value="ECO:0007669"/>
    <property type="project" value="UniProtKB-SubCell"/>
</dbReference>
<dbReference type="EMBL" id="PUHW01000138">
    <property type="protein sequence ID" value="KAG0688601.1"/>
    <property type="molecule type" value="Genomic_DNA"/>
</dbReference>
<dbReference type="AlphaFoldDB" id="A0A9P6WKF7"/>
<keyword evidence="3" id="KW-0227">DNA damage</keyword>
<dbReference type="InterPro" id="IPR018468">
    <property type="entry name" value="SFR1/Mei5"/>
</dbReference>
<feature type="region of interest" description="Disordered" evidence="6">
    <location>
        <begin position="331"/>
        <end position="357"/>
    </location>
</feature>
<evidence type="ECO:0000256" key="2">
    <source>
        <dbReference type="ARBA" id="ARBA00008729"/>
    </source>
</evidence>
<evidence type="ECO:0000256" key="1">
    <source>
        <dbReference type="ARBA" id="ARBA00004123"/>
    </source>
</evidence>
<comment type="subcellular location">
    <subcellularLocation>
        <location evidence="1">Nucleus</location>
    </subcellularLocation>
</comment>
<dbReference type="PANTHER" id="PTHR28527">
    <property type="entry name" value="MATING-TYPE SWITCHING PROTEIN SWI2-RELATED"/>
    <property type="match status" value="1"/>
</dbReference>
<evidence type="ECO:0000313" key="7">
    <source>
        <dbReference type="EMBL" id="KAG0688601.1"/>
    </source>
</evidence>
<protein>
    <recommendedName>
        <fullName evidence="9">Meiosis protein 5</fullName>
    </recommendedName>
</protein>
<dbReference type="Gene3D" id="6.10.140.1020">
    <property type="match status" value="1"/>
</dbReference>
<name>A0A9P6WKF7_9ASCO</name>
<accession>A0A9P6WKF7</accession>
<dbReference type="GO" id="GO:0006310">
    <property type="term" value="P:DNA recombination"/>
    <property type="evidence" value="ECO:0007669"/>
    <property type="project" value="TreeGrafter"/>
</dbReference>
<proteinExistence type="inferred from homology"/>
<dbReference type="GO" id="GO:0006281">
    <property type="term" value="P:DNA repair"/>
    <property type="evidence" value="ECO:0007669"/>
    <property type="project" value="UniProtKB-KW"/>
</dbReference>
<reference evidence="7" key="1">
    <citation type="submission" date="2020-11" db="EMBL/GenBank/DDBJ databases">
        <title>Kefir isolates.</title>
        <authorList>
            <person name="Marcisauskas S."/>
            <person name="Kim Y."/>
            <person name="Blasche S."/>
        </authorList>
    </citation>
    <scope>NUCLEOTIDE SEQUENCE</scope>
    <source>
        <strain evidence="7">Olga-1</strain>
    </source>
</reference>
<keyword evidence="5" id="KW-0539">Nucleus</keyword>
<evidence type="ECO:0000256" key="5">
    <source>
        <dbReference type="ARBA" id="ARBA00023242"/>
    </source>
</evidence>
<comment type="caution">
    <text evidence="7">The sequence shown here is derived from an EMBL/GenBank/DDBJ whole genome shotgun (WGS) entry which is preliminary data.</text>
</comment>
<evidence type="ECO:0000256" key="4">
    <source>
        <dbReference type="ARBA" id="ARBA00023204"/>
    </source>
</evidence>
<keyword evidence="4" id="KW-0234">DNA repair</keyword>
<dbReference type="PANTHER" id="PTHR28527:SF1">
    <property type="entry name" value="SWI5-DEPENDENT RECOMBINATION DNA REPAIR PROTEIN 1"/>
    <property type="match status" value="1"/>
</dbReference>